<evidence type="ECO:0000313" key="3">
    <source>
        <dbReference type="Proteomes" id="UP000198406"/>
    </source>
</evidence>
<feature type="compositionally biased region" description="Polar residues" evidence="1">
    <location>
        <begin position="212"/>
        <end position="221"/>
    </location>
</feature>
<sequence length="457" mass="51612">MVYKNLIKESQEEEAPVNRQSLLKPVTITTVNNYATTNNRKCNGPSPRVGIRPKEVIRISFEEPSPEGSISESVSVEEEKKDDEKANGGQRRKGSRESRQGSDEETPVTQQHNKLEAFIVNSGILQREKDEVVSKVTSPPDSNANESNIVLQPDASESNVVLEPGNETEQTDSVNERQPEKNPTETQLPKNDVVGTPASDEKGNSQDEQLHCTENSQQQPASEPDCNDTHIEEQPSVESAWSVTEKWKLLMDGEGYAPTELPLRFLAQQSSEEFRSLFDSVTKSPFCDESERPFEPTAPLVDAIISVEDDGQLKRNTQNVDARQLDELVHRARDQNTMPKYAPPTEASLRQLDELAHEATDQDSLSQQHPSIEATMREAVEGAMAKFLEYADKLFSSSTTMETRDDDSRHSKISHVSRTRSSKSRSKRKSRKGRKRVRFDDEAERTPFYERWINMCY</sequence>
<proteinExistence type="predicted"/>
<feature type="compositionally biased region" description="Basic residues" evidence="1">
    <location>
        <begin position="411"/>
        <end position="437"/>
    </location>
</feature>
<accession>A0A1Z5JX39</accession>
<feature type="compositionally biased region" description="Basic and acidic residues" evidence="1">
    <location>
        <begin position="199"/>
        <end position="211"/>
    </location>
</feature>
<evidence type="ECO:0000256" key="1">
    <source>
        <dbReference type="SAM" id="MobiDB-lite"/>
    </source>
</evidence>
<feature type="region of interest" description="Disordered" evidence="1">
    <location>
        <begin position="59"/>
        <end position="240"/>
    </location>
</feature>
<feature type="region of interest" description="Disordered" evidence="1">
    <location>
        <begin position="1"/>
        <end position="20"/>
    </location>
</feature>
<evidence type="ECO:0000313" key="2">
    <source>
        <dbReference type="EMBL" id="GAX18585.1"/>
    </source>
</evidence>
<dbReference type="EMBL" id="BDSP01000131">
    <property type="protein sequence ID" value="GAX18585.1"/>
    <property type="molecule type" value="Genomic_DNA"/>
</dbReference>
<protein>
    <submittedName>
        <fullName evidence="2">Uncharacterized protein</fullName>
    </submittedName>
</protein>
<feature type="compositionally biased region" description="Polar residues" evidence="1">
    <location>
        <begin position="135"/>
        <end position="159"/>
    </location>
</feature>
<feature type="compositionally biased region" description="Low complexity" evidence="1">
    <location>
        <begin position="62"/>
        <end position="74"/>
    </location>
</feature>
<feature type="compositionally biased region" description="Basic and acidic residues" evidence="1">
    <location>
        <begin position="77"/>
        <end position="86"/>
    </location>
</feature>
<dbReference type="InParanoid" id="A0A1Z5JX39"/>
<reference evidence="2 3" key="1">
    <citation type="journal article" date="2015" name="Plant Cell">
        <title>Oil accumulation by the oleaginous diatom Fistulifera solaris as revealed by the genome and transcriptome.</title>
        <authorList>
            <person name="Tanaka T."/>
            <person name="Maeda Y."/>
            <person name="Veluchamy A."/>
            <person name="Tanaka M."/>
            <person name="Abida H."/>
            <person name="Marechal E."/>
            <person name="Bowler C."/>
            <person name="Muto M."/>
            <person name="Sunaga Y."/>
            <person name="Tanaka M."/>
            <person name="Yoshino T."/>
            <person name="Taniguchi T."/>
            <person name="Fukuda Y."/>
            <person name="Nemoto M."/>
            <person name="Matsumoto M."/>
            <person name="Wong P.S."/>
            <person name="Aburatani S."/>
            <person name="Fujibuchi W."/>
        </authorList>
    </citation>
    <scope>NUCLEOTIDE SEQUENCE [LARGE SCALE GENOMIC DNA]</scope>
    <source>
        <strain evidence="2 3">JPCC DA0580</strain>
    </source>
</reference>
<feature type="region of interest" description="Disordered" evidence="1">
    <location>
        <begin position="398"/>
        <end position="440"/>
    </location>
</feature>
<feature type="compositionally biased region" description="Basic and acidic residues" evidence="1">
    <location>
        <begin position="174"/>
        <end position="183"/>
    </location>
</feature>
<gene>
    <name evidence="2" type="ORF">FisN_10Hh209</name>
</gene>
<keyword evidence="3" id="KW-1185">Reference proteome</keyword>
<dbReference type="Proteomes" id="UP000198406">
    <property type="component" value="Unassembled WGS sequence"/>
</dbReference>
<feature type="compositionally biased region" description="Basic and acidic residues" evidence="1">
    <location>
        <begin position="1"/>
        <end position="10"/>
    </location>
</feature>
<organism evidence="2 3">
    <name type="scientific">Fistulifera solaris</name>
    <name type="common">Oleaginous diatom</name>
    <dbReference type="NCBI Taxonomy" id="1519565"/>
    <lineage>
        <taxon>Eukaryota</taxon>
        <taxon>Sar</taxon>
        <taxon>Stramenopiles</taxon>
        <taxon>Ochrophyta</taxon>
        <taxon>Bacillariophyta</taxon>
        <taxon>Bacillariophyceae</taxon>
        <taxon>Bacillariophycidae</taxon>
        <taxon>Naviculales</taxon>
        <taxon>Naviculaceae</taxon>
        <taxon>Fistulifera</taxon>
    </lineage>
</organism>
<dbReference type="AlphaFoldDB" id="A0A1Z5JX39"/>
<name>A0A1Z5JX39_FISSO</name>
<comment type="caution">
    <text evidence="2">The sequence shown here is derived from an EMBL/GenBank/DDBJ whole genome shotgun (WGS) entry which is preliminary data.</text>
</comment>